<gene>
    <name evidence="1" type="ORF">KQX54_019217</name>
</gene>
<proteinExistence type="predicted"/>
<protein>
    <submittedName>
        <fullName evidence="1">Uncharacterized protein</fullName>
    </submittedName>
</protein>
<dbReference type="EMBL" id="JAHXZJ010001864">
    <property type="protein sequence ID" value="KAH0550411.1"/>
    <property type="molecule type" value="Genomic_DNA"/>
</dbReference>
<name>A0AAV7IDH2_COTGL</name>
<dbReference type="AlphaFoldDB" id="A0AAV7IDH2"/>
<keyword evidence="2" id="KW-1185">Reference proteome</keyword>
<dbReference type="Proteomes" id="UP000826195">
    <property type="component" value="Unassembled WGS sequence"/>
</dbReference>
<reference evidence="1 2" key="1">
    <citation type="journal article" date="2021" name="J. Hered.">
        <title>A chromosome-level genome assembly of the parasitoid wasp, Cotesia glomerata (Hymenoptera: Braconidae).</title>
        <authorList>
            <person name="Pinto B.J."/>
            <person name="Weis J.J."/>
            <person name="Gamble T."/>
            <person name="Ode P.J."/>
            <person name="Paul R."/>
            <person name="Zaspel J.M."/>
        </authorList>
    </citation>
    <scope>NUCLEOTIDE SEQUENCE [LARGE SCALE GENOMIC DNA]</scope>
    <source>
        <strain evidence="1">CgM1</strain>
    </source>
</reference>
<sequence length="82" mass="9177">MDYSSQRTANAAVIAADAHTPQTYEVSLVEFGELVLILAPGAENSWIRKQRAAPSAGKFPPFRPCSPSTEQRHYEVQQWLLF</sequence>
<comment type="caution">
    <text evidence="1">The sequence shown here is derived from an EMBL/GenBank/DDBJ whole genome shotgun (WGS) entry which is preliminary data.</text>
</comment>
<evidence type="ECO:0000313" key="1">
    <source>
        <dbReference type="EMBL" id="KAH0550411.1"/>
    </source>
</evidence>
<evidence type="ECO:0000313" key="2">
    <source>
        <dbReference type="Proteomes" id="UP000826195"/>
    </source>
</evidence>
<organism evidence="1 2">
    <name type="scientific">Cotesia glomerata</name>
    <name type="common">Lepidopteran parasitic wasp</name>
    <name type="synonym">Apanteles glomeratus</name>
    <dbReference type="NCBI Taxonomy" id="32391"/>
    <lineage>
        <taxon>Eukaryota</taxon>
        <taxon>Metazoa</taxon>
        <taxon>Ecdysozoa</taxon>
        <taxon>Arthropoda</taxon>
        <taxon>Hexapoda</taxon>
        <taxon>Insecta</taxon>
        <taxon>Pterygota</taxon>
        <taxon>Neoptera</taxon>
        <taxon>Endopterygota</taxon>
        <taxon>Hymenoptera</taxon>
        <taxon>Apocrita</taxon>
        <taxon>Ichneumonoidea</taxon>
        <taxon>Braconidae</taxon>
        <taxon>Microgastrinae</taxon>
        <taxon>Cotesia</taxon>
    </lineage>
</organism>
<accession>A0AAV7IDH2</accession>